<dbReference type="PANTHER" id="PTHR12510:SF4">
    <property type="entry name" value="GAMMA-GLUTAMYLAMINECYCLOTRANSFERASE"/>
    <property type="match status" value="1"/>
</dbReference>
<dbReference type="CDD" id="cd06661">
    <property type="entry name" value="GGCT_like"/>
    <property type="match status" value="1"/>
</dbReference>
<feature type="domain" description="Gamma-glutamylcyclotransferase AIG2-like" evidence="5">
    <location>
        <begin position="58"/>
        <end position="174"/>
    </location>
</feature>
<dbReference type="AlphaFoldDB" id="A0A8T0J998"/>
<dbReference type="EMBL" id="CM026421">
    <property type="protein sequence ID" value="KAG0591418.1"/>
    <property type="molecule type" value="Genomic_DNA"/>
</dbReference>
<dbReference type="GO" id="GO:0061929">
    <property type="term" value="F:gamma-glutamylaminecyclotransferase activity"/>
    <property type="evidence" value="ECO:0007669"/>
    <property type="project" value="InterPro"/>
</dbReference>
<dbReference type="OrthoDB" id="113620at2759"/>
<comment type="function">
    <text evidence="1">Putative gamma-glutamylcyclotransferase.</text>
</comment>
<sequence>MACRVMMSAGPGVAAGPSMVQQPASVRFSTSSVEFAGSRTGGAMMPMHLVNPPCSLAFVYGTLKQGFSNHWLIEDVVGAGHAQFIGVAKTKQMYPLVCGPFQVPFLLNMPNSGLQVKGELYAVDQSALELLDELEGVTKGHYERRPVVLTGLQSLEVDCAPSSEILAEAYFAHPTLQRGLSSAPHIPAYTKKETVNYVYRKDRPKNRTFLEHVNNWINAQGPLSYIHI</sequence>
<name>A0A8T0J998_CERPU</name>
<organism evidence="6 7">
    <name type="scientific">Ceratodon purpureus</name>
    <name type="common">Fire moss</name>
    <name type="synonym">Dicranum purpureum</name>
    <dbReference type="NCBI Taxonomy" id="3225"/>
    <lineage>
        <taxon>Eukaryota</taxon>
        <taxon>Viridiplantae</taxon>
        <taxon>Streptophyta</taxon>
        <taxon>Embryophyta</taxon>
        <taxon>Bryophyta</taxon>
        <taxon>Bryophytina</taxon>
        <taxon>Bryopsida</taxon>
        <taxon>Dicranidae</taxon>
        <taxon>Pseudoditrichales</taxon>
        <taxon>Ditrichaceae</taxon>
        <taxon>Ceratodon</taxon>
    </lineage>
</organism>
<feature type="active site" description="Proton acceptor" evidence="3">
    <location>
        <position position="135"/>
    </location>
</feature>
<evidence type="ECO:0000313" key="7">
    <source>
        <dbReference type="Proteomes" id="UP000822688"/>
    </source>
</evidence>
<dbReference type="InterPro" id="IPR039126">
    <property type="entry name" value="GGACT"/>
</dbReference>
<dbReference type="PANTHER" id="PTHR12510">
    <property type="entry name" value="TROPONIN C-AKIN-1 PROTEIN"/>
    <property type="match status" value="1"/>
</dbReference>
<keyword evidence="7" id="KW-1185">Reference proteome</keyword>
<dbReference type="Pfam" id="PF06094">
    <property type="entry name" value="GGACT"/>
    <property type="match status" value="1"/>
</dbReference>
<evidence type="ECO:0000259" key="5">
    <source>
        <dbReference type="Pfam" id="PF06094"/>
    </source>
</evidence>
<evidence type="ECO:0000256" key="1">
    <source>
        <dbReference type="ARBA" id="ARBA00002782"/>
    </source>
</evidence>
<dbReference type="InterPro" id="IPR013024">
    <property type="entry name" value="GGCT-like"/>
</dbReference>
<proteinExistence type="inferred from homology"/>
<dbReference type="Gene3D" id="3.10.490.10">
    <property type="entry name" value="Gamma-glutamyl cyclotransferase-like"/>
    <property type="match status" value="1"/>
</dbReference>
<evidence type="ECO:0000256" key="2">
    <source>
        <dbReference type="ARBA" id="ARBA00008861"/>
    </source>
</evidence>
<protein>
    <recommendedName>
        <fullName evidence="4">Gamma-glutamylcyclotransferase family protein</fullName>
    </recommendedName>
</protein>
<reference evidence="6" key="1">
    <citation type="submission" date="2020-06" db="EMBL/GenBank/DDBJ databases">
        <title>WGS assembly of Ceratodon purpureus strain R40.</title>
        <authorList>
            <person name="Carey S.B."/>
            <person name="Jenkins J."/>
            <person name="Shu S."/>
            <person name="Lovell J.T."/>
            <person name="Sreedasyam A."/>
            <person name="Maumus F."/>
            <person name="Tiley G.P."/>
            <person name="Fernandez-Pozo N."/>
            <person name="Barry K."/>
            <person name="Chen C."/>
            <person name="Wang M."/>
            <person name="Lipzen A."/>
            <person name="Daum C."/>
            <person name="Saski C.A."/>
            <person name="Payton A.C."/>
            <person name="Mcbreen J.C."/>
            <person name="Conrad R.E."/>
            <person name="Kollar L.M."/>
            <person name="Olsson S."/>
            <person name="Huttunen S."/>
            <person name="Landis J.B."/>
            <person name="Wickett N.J."/>
            <person name="Johnson M.G."/>
            <person name="Rensing S.A."/>
            <person name="Grimwood J."/>
            <person name="Schmutz J."/>
            <person name="Mcdaniel S.F."/>
        </authorList>
    </citation>
    <scope>NUCLEOTIDE SEQUENCE</scope>
    <source>
        <strain evidence="6">R40</strain>
    </source>
</reference>
<comment type="caution">
    <text evidence="6">The sequence shown here is derived from an EMBL/GenBank/DDBJ whole genome shotgun (WGS) entry which is preliminary data.</text>
</comment>
<comment type="similarity">
    <text evidence="2 4">Belongs to the gamma-glutamylcyclotransferase family.</text>
</comment>
<dbReference type="Proteomes" id="UP000822688">
    <property type="component" value="Chromosome 1"/>
</dbReference>
<evidence type="ECO:0000256" key="4">
    <source>
        <dbReference type="RuleBase" id="RU367036"/>
    </source>
</evidence>
<gene>
    <name evidence="6" type="ORF">KC19_1G174600</name>
</gene>
<evidence type="ECO:0000256" key="3">
    <source>
        <dbReference type="PIRSR" id="PIRSR639126-1"/>
    </source>
</evidence>
<accession>A0A8T0J998</accession>
<dbReference type="InterPro" id="IPR036568">
    <property type="entry name" value="GGCT-like_sf"/>
</dbReference>
<dbReference type="SUPFAM" id="SSF110857">
    <property type="entry name" value="Gamma-glutamyl cyclotransferase-like"/>
    <property type="match status" value="1"/>
</dbReference>
<dbReference type="GO" id="GO:0005829">
    <property type="term" value="C:cytosol"/>
    <property type="evidence" value="ECO:0007669"/>
    <property type="project" value="TreeGrafter"/>
</dbReference>
<evidence type="ECO:0000313" key="6">
    <source>
        <dbReference type="EMBL" id="KAG0591418.1"/>
    </source>
</evidence>
<dbReference type="InterPro" id="IPR009288">
    <property type="entry name" value="AIG2-like_dom"/>
</dbReference>